<dbReference type="Proteomes" id="UP000073492">
    <property type="component" value="Unassembled WGS sequence"/>
</dbReference>
<evidence type="ECO:0000313" key="2">
    <source>
        <dbReference type="Proteomes" id="UP000073492"/>
    </source>
</evidence>
<dbReference type="EMBL" id="LFZO01000178">
    <property type="protein sequence ID" value="KXT11851.1"/>
    <property type="molecule type" value="Genomic_DNA"/>
</dbReference>
<evidence type="ECO:0000313" key="1">
    <source>
        <dbReference type="EMBL" id="KXT11851.1"/>
    </source>
</evidence>
<keyword evidence="2" id="KW-1185">Reference proteome</keyword>
<comment type="caution">
    <text evidence="1">The sequence shown here is derived from an EMBL/GenBank/DDBJ whole genome shotgun (WGS) entry which is preliminary data.</text>
</comment>
<dbReference type="AlphaFoldDB" id="A0A139IAT4"/>
<organism evidence="1 2">
    <name type="scientific">Pseudocercospora musae</name>
    <dbReference type="NCBI Taxonomy" id="113226"/>
    <lineage>
        <taxon>Eukaryota</taxon>
        <taxon>Fungi</taxon>
        <taxon>Dikarya</taxon>
        <taxon>Ascomycota</taxon>
        <taxon>Pezizomycotina</taxon>
        <taxon>Dothideomycetes</taxon>
        <taxon>Dothideomycetidae</taxon>
        <taxon>Mycosphaerellales</taxon>
        <taxon>Mycosphaerellaceae</taxon>
        <taxon>Pseudocercospora</taxon>
    </lineage>
</organism>
<proteinExistence type="predicted"/>
<accession>A0A139IAT4</accession>
<reference evidence="1 2" key="1">
    <citation type="submission" date="2015-07" db="EMBL/GenBank/DDBJ databases">
        <title>Comparative genomics of the Sigatoka disease complex on banana suggests a link between parallel evolutionary changes in Pseudocercospora fijiensis and Pseudocercospora eumusae and increased virulence on the banana host.</title>
        <authorList>
            <person name="Chang T.-C."/>
            <person name="Salvucci A."/>
            <person name="Crous P.W."/>
            <person name="Stergiopoulos I."/>
        </authorList>
    </citation>
    <scope>NUCLEOTIDE SEQUENCE [LARGE SCALE GENOMIC DNA]</scope>
    <source>
        <strain evidence="1 2">CBS 116634</strain>
    </source>
</reference>
<name>A0A139IAT4_9PEZI</name>
<gene>
    <name evidence="1" type="ORF">AC579_4292</name>
</gene>
<protein>
    <submittedName>
        <fullName evidence="1">Uncharacterized protein</fullName>
    </submittedName>
</protein>
<sequence length="60" mass="6726">MSSLFVHGQYVLPCRSNVQLVAKKLPDDQNRSEHFMPENGKSKVVFANHAARIGDQRTTA</sequence>